<sequence length="150" mass="17115">MLEMWGVATCASNHFPELIMENDIKINQERKISFSYSEKDFLFSTSSRHGEELASSLDTCLLKEWVAAKAAGAFNYSVEDVETKILPGRYGIVAQININRKILRRKPDTILEIEQPVDPKKFNFNKIQSKEVLIQLQFFGSKQELSAQLA</sequence>
<dbReference type="Proteomes" id="UP000324222">
    <property type="component" value="Unassembled WGS sequence"/>
</dbReference>
<name>A0A5B7HB10_PORTR</name>
<dbReference type="Pfam" id="PF26217">
    <property type="entry name" value="GDPGP1_N"/>
    <property type="match status" value="1"/>
</dbReference>
<feature type="domain" description="GDPGP1-like N-terminal" evidence="1">
    <location>
        <begin position="57"/>
        <end position="138"/>
    </location>
</feature>
<comment type="caution">
    <text evidence="2">The sequence shown here is derived from an EMBL/GenBank/DDBJ whole genome shotgun (WGS) entry which is preliminary data.</text>
</comment>
<dbReference type="GO" id="GO:0006006">
    <property type="term" value="P:glucose metabolic process"/>
    <property type="evidence" value="ECO:0007669"/>
    <property type="project" value="TreeGrafter"/>
</dbReference>
<evidence type="ECO:0000259" key="1">
    <source>
        <dbReference type="Pfam" id="PF26217"/>
    </source>
</evidence>
<reference evidence="2 3" key="1">
    <citation type="submission" date="2019-05" db="EMBL/GenBank/DDBJ databases">
        <title>Another draft genome of Portunus trituberculatus and its Hox gene families provides insights of decapod evolution.</title>
        <authorList>
            <person name="Jeong J.-H."/>
            <person name="Song I."/>
            <person name="Kim S."/>
            <person name="Choi T."/>
            <person name="Kim D."/>
            <person name="Ryu S."/>
            <person name="Kim W."/>
        </authorList>
    </citation>
    <scope>NUCLEOTIDE SEQUENCE [LARGE SCALE GENOMIC DNA]</scope>
    <source>
        <tissue evidence="2">Muscle</tissue>
    </source>
</reference>
<accession>A0A5B7HB10</accession>
<organism evidence="2 3">
    <name type="scientific">Portunus trituberculatus</name>
    <name type="common">Swimming crab</name>
    <name type="synonym">Neptunus trituberculatus</name>
    <dbReference type="NCBI Taxonomy" id="210409"/>
    <lineage>
        <taxon>Eukaryota</taxon>
        <taxon>Metazoa</taxon>
        <taxon>Ecdysozoa</taxon>
        <taxon>Arthropoda</taxon>
        <taxon>Crustacea</taxon>
        <taxon>Multicrustacea</taxon>
        <taxon>Malacostraca</taxon>
        <taxon>Eumalacostraca</taxon>
        <taxon>Eucarida</taxon>
        <taxon>Decapoda</taxon>
        <taxon>Pleocyemata</taxon>
        <taxon>Brachyura</taxon>
        <taxon>Eubrachyura</taxon>
        <taxon>Portunoidea</taxon>
        <taxon>Portunidae</taxon>
        <taxon>Portuninae</taxon>
        <taxon>Portunus</taxon>
    </lineage>
</organism>
<protein>
    <submittedName>
        <fullName evidence="2">GDP-D-glucose phosphorylase 1</fullName>
    </submittedName>
</protein>
<gene>
    <name evidence="2" type="primary">gdpgp1_0</name>
    <name evidence="2" type="ORF">E2C01_060958</name>
</gene>
<dbReference type="GO" id="GO:0000166">
    <property type="term" value="F:nucleotide binding"/>
    <property type="evidence" value="ECO:0007669"/>
    <property type="project" value="UniProtKB-KW"/>
</dbReference>
<dbReference type="GO" id="GO:0005737">
    <property type="term" value="C:cytoplasm"/>
    <property type="evidence" value="ECO:0007669"/>
    <property type="project" value="UniProtKB-SubCell"/>
</dbReference>
<dbReference type="InterPro" id="IPR026506">
    <property type="entry name" value="GDPGP"/>
</dbReference>
<dbReference type="GO" id="GO:0080048">
    <property type="term" value="F:GDP-D-glucose phosphorylase activity"/>
    <property type="evidence" value="ECO:0007669"/>
    <property type="project" value="UniProtKB-EC"/>
</dbReference>
<dbReference type="PANTHER" id="PTHR20884">
    <property type="entry name" value="GDP-D-GLUCOSE PHOSPHORYLASE 1"/>
    <property type="match status" value="1"/>
</dbReference>
<keyword evidence="3" id="KW-1185">Reference proteome</keyword>
<dbReference type="PANTHER" id="PTHR20884:SF8">
    <property type="entry name" value="GDP-D-GLUCOSE PHOSPHORYLASE 1"/>
    <property type="match status" value="1"/>
</dbReference>
<evidence type="ECO:0000313" key="3">
    <source>
        <dbReference type="Proteomes" id="UP000324222"/>
    </source>
</evidence>
<dbReference type="EMBL" id="VSRR010025314">
    <property type="protein sequence ID" value="MPC66805.1"/>
    <property type="molecule type" value="Genomic_DNA"/>
</dbReference>
<proteinExistence type="predicted"/>
<dbReference type="GO" id="GO:0016787">
    <property type="term" value="F:hydrolase activity"/>
    <property type="evidence" value="ECO:0007669"/>
    <property type="project" value="UniProtKB-KW"/>
</dbReference>
<dbReference type="AlphaFoldDB" id="A0A5B7HB10"/>
<dbReference type="InterPro" id="IPR058866">
    <property type="entry name" value="GDPGP1_N"/>
</dbReference>
<dbReference type="GO" id="GO:0005085">
    <property type="term" value="F:guanyl-nucleotide exchange factor activity"/>
    <property type="evidence" value="ECO:0007669"/>
    <property type="project" value="UniProtKB-KW"/>
</dbReference>
<evidence type="ECO:0000313" key="2">
    <source>
        <dbReference type="EMBL" id="MPC66805.1"/>
    </source>
</evidence>